<proteinExistence type="predicted"/>
<evidence type="ECO:0000313" key="2">
    <source>
        <dbReference type="Proteomes" id="UP000031866"/>
    </source>
</evidence>
<gene>
    <name evidence="1" type="ORF">LF65_01161</name>
</gene>
<accession>A0A0B5QHT2</accession>
<dbReference type="STRING" id="1520.LF65_01161"/>
<name>A0A0B5QHT2_CLOBE</name>
<sequence length="90" mass="10316">MDVNTKVCQSREIDSTDLNGEKVMMNLDKGKYFALNLVGSRIWEIIKDEVCVKDIINILLKEYDVDKETCESNVLDYLGVLKDEELITAK</sequence>
<dbReference type="InterPro" id="IPR041881">
    <property type="entry name" value="PqqD_sf"/>
</dbReference>
<dbReference type="NCBIfam" id="NF033536">
    <property type="entry name" value="lasso_PqqD_Bac"/>
    <property type="match status" value="1"/>
</dbReference>
<evidence type="ECO:0000313" key="1">
    <source>
        <dbReference type="EMBL" id="AJG97776.1"/>
    </source>
</evidence>
<dbReference type="InterPro" id="IPR008792">
    <property type="entry name" value="PQQD"/>
</dbReference>
<dbReference type="Gene3D" id="1.10.10.1150">
    <property type="entry name" value="Coenzyme PQQ synthesis protein D (PqqD)"/>
    <property type="match status" value="1"/>
</dbReference>
<dbReference type="AlphaFoldDB" id="A0A0B5QHT2"/>
<dbReference type="Proteomes" id="UP000031866">
    <property type="component" value="Chromosome"/>
</dbReference>
<reference evidence="2" key="1">
    <citation type="submission" date="2014-12" db="EMBL/GenBank/DDBJ databases">
        <title>Genome sequence of Clostridium beijerinckii strain 59B.</title>
        <authorList>
            <person name="Little G.T."/>
            <person name="Minton N.P."/>
        </authorList>
    </citation>
    <scope>NUCLEOTIDE SEQUENCE [LARGE SCALE GENOMIC DNA]</scope>
    <source>
        <strain evidence="2">59B</strain>
    </source>
</reference>
<dbReference type="OrthoDB" id="1495225at2"/>
<organism evidence="1 2">
    <name type="scientific">Clostridium beijerinckii</name>
    <name type="common">Clostridium MP</name>
    <dbReference type="NCBI Taxonomy" id="1520"/>
    <lineage>
        <taxon>Bacteria</taxon>
        <taxon>Bacillati</taxon>
        <taxon>Bacillota</taxon>
        <taxon>Clostridia</taxon>
        <taxon>Eubacteriales</taxon>
        <taxon>Clostridiaceae</taxon>
        <taxon>Clostridium</taxon>
    </lineage>
</organism>
<dbReference type="Pfam" id="PF05402">
    <property type="entry name" value="PqqD"/>
    <property type="match status" value="1"/>
</dbReference>
<dbReference type="RefSeq" id="WP_041894775.1">
    <property type="nucleotide sequence ID" value="NZ_CP010086.2"/>
</dbReference>
<protein>
    <submittedName>
        <fullName evidence="1">Coenzyme PQQ synthesis protein</fullName>
    </submittedName>
</protein>
<dbReference type="KEGG" id="cbei:LF65_01161"/>
<dbReference type="EMBL" id="CP010086">
    <property type="protein sequence ID" value="AJG97776.1"/>
    <property type="molecule type" value="Genomic_DNA"/>
</dbReference>